<keyword evidence="3" id="KW-1185">Reference proteome</keyword>
<gene>
    <name evidence="2" type="primary">26</name>
    <name evidence="2" type="ORF">SEA_VONDRA_26</name>
</gene>
<dbReference type="RefSeq" id="YP_010756320.1">
    <property type="nucleotide sequence ID" value="NC_073486.1"/>
</dbReference>
<feature type="domain" description="DUF7848" evidence="1">
    <location>
        <begin position="2"/>
        <end position="71"/>
    </location>
</feature>
<organism evidence="2 3">
    <name type="scientific">Streptomyces phage Vondra</name>
    <dbReference type="NCBI Taxonomy" id="2736273"/>
    <lineage>
        <taxon>Viruses</taxon>
        <taxon>Duplodnaviria</taxon>
        <taxon>Heunggongvirae</taxon>
        <taxon>Uroviricota</taxon>
        <taxon>Caudoviricetes</taxon>
        <taxon>Ignaciovirus</taxon>
        <taxon>Ignaciovirus vondra</taxon>
    </lineage>
</organism>
<evidence type="ECO:0000313" key="3">
    <source>
        <dbReference type="Proteomes" id="UP000509608"/>
    </source>
</evidence>
<name>A0A6M9Z3P6_9CAUD</name>
<reference evidence="2 3" key="1">
    <citation type="submission" date="2020-05" db="EMBL/GenBank/DDBJ databases">
        <authorList>
            <person name="Vondra J.M."/>
            <person name="Stovall M.A."/>
            <person name="Menchaca C."/>
            <person name="Bhuiyan S."/>
            <person name="Subhayu N."/>
            <person name="Hughes L.E."/>
            <person name="Garlena R.A."/>
            <person name="Russell D.A."/>
            <person name="Pope W.H."/>
            <person name="Jacobs-Sera D."/>
            <person name="Hatfull G.F."/>
        </authorList>
    </citation>
    <scope>NUCLEOTIDE SEQUENCE [LARGE SCALE GENOMIC DNA]</scope>
</reference>
<evidence type="ECO:0000313" key="2">
    <source>
        <dbReference type="EMBL" id="QKN87611.1"/>
    </source>
</evidence>
<proteinExistence type="predicted"/>
<dbReference type="Pfam" id="PF25232">
    <property type="entry name" value="DUF7848"/>
    <property type="match status" value="1"/>
</dbReference>
<dbReference type="Proteomes" id="UP000509608">
    <property type="component" value="Segment"/>
</dbReference>
<dbReference type="InterPro" id="IPR057170">
    <property type="entry name" value="DUF7848"/>
</dbReference>
<dbReference type="EMBL" id="MT451981">
    <property type="protein sequence ID" value="QKN87611.1"/>
    <property type="molecule type" value="Genomic_DNA"/>
</dbReference>
<sequence>MRSVLRYVTHRIATAPESEVTISVRCLTPGCGWSLGATADIDAANQACMTHTGRLHDHVHFERLWSDVAEVQRVEGA</sequence>
<evidence type="ECO:0000259" key="1">
    <source>
        <dbReference type="Pfam" id="PF25232"/>
    </source>
</evidence>
<protein>
    <recommendedName>
        <fullName evidence="1">DUF7848 domain-containing protein</fullName>
    </recommendedName>
</protein>
<dbReference type="GeneID" id="80026076"/>
<accession>A0A6M9Z3P6</accession>
<dbReference type="KEGG" id="vg:80026076"/>